<protein>
    <submittedName>
        <fullName evidence="2">PUA-like domain-containing protein</fullName>
    </submittedName>
</protein>
<proteinExistence type="predicted"/>
<gene>
    <name evidence="2" type="ORF">BKA59DRAFT_510317</name>
</gene>
<organism evidence="2 3">
    <name type="scientific">Fusarium tricinctum</name>
    <dbReference type="NCBI Taxonomy" id="61284"/>
    <lineage>
        <taxon>Eukaryota</taxon>
        <taxon>Fungi</taxon>
        <taxon>Dikarya</taxon>
        <taxon>Ascomycota</taxon>
        <taxon>Pezizomycotina</taxon>
        <taxon>Sordariomycetes</taxon>
        <taxon>Hypocreomycetidae</taxon>
        <taxon>Hypocreales</taxon>
        <taxon>Nectriaceae</taxon>
        <taxon>Fusarium</taxon>
        <taxon>Fusarium tricinctum species complex</taxon>
    </lineage>
</organism>
<evidence type="ECO:0000256" key="1">
    <source>
        <dbReference type="SAM" id="MobiDB-lite"/>
    </source>
</evidence>
<name>A0A8K0S334_9HYPO</name>
<dbReference type="SUPFAM" id="SSF88697">
    <property type="entry name" value="PUA domain-like"/>
    <property type="match status" value="1"/>
</dbReference>
<dbReference type="InterPro" id="IPR015947">
    <property type="entry name" value="PUA-like_sf"/>
</dbReference>
<keyword evidence="3" id="KW-1185">Reference proteome</keyword>
<feature type="region of interest" description="Disordered" evidence="1">
    <location>
        <begin position="1"/>
        <end position="57"/>
    </location>
</feature>
<comment type="caution">
    <text evidence="2">The sequence shown here is derived from an EMBL/GenBank/DDBJ whole genome shotgun (WGS) entry which is preliminary data.</text>
</comment>
<dbReference type="AlphaFoldDB" id="A0A8K0S334"/>
<reference evidence="2" key="1">
    <citation type="journal article" date="2021" name="Nat. Commun.">
        <title>Genetic determinants of endophytism in the Arabidopsis root mycobiome.</title>
        <authorList>
            <person name="Mesny F."/>
            <person name="Miyauchi S."/>
            <person name="Thiergart T."/>
            <person name="Pickel B."/>
            <person name="Atanasova L."/>
            <person name="Karlsson M."/>
            <person name="Huettel B."/>
            <person name="Barry K.W."/>
            <person name="Haridas S."/>
            <person name="Chen C."/>
            <person name="Bauer D."/>
            <person name="Andreopoulos W."/>
            <person name="Pangilinan J."/>
            <person name="LaButti K."/>
            <person name="Riley R."/>
            <person name="Lipzen A."/>
            <person name="Clum A."/>
            <person name="Drula E."/>
            <person name="Henrissat B."/>
            <person name="Kohler A."/>
            <person name="Grigoriev I.V."/>
            <person name="Martin F.M."/>
            <person name="Hacquard S."/>
        </authorList>
    </citation>
    <scope>NUCLEOTIDE SEQUENCE</scope>
    <source>
        <strain evidence="2">MPI-SDFR-AT-0068</strain>
    </source>
</reference>
<feature type="compositionally biased region" description="Polar residues" evidence="1">
    <location>
        <begin position="1"/>
        <end position="10"/>
    </location>
</feature>
<dbReference type="Proteomes" id="UP000813427">
    <property type="component" value="Unassembled WGS sequence"/>
</dbReference>
<dbReference type="OrthoDB" id="3244603at2759"/>
<dbReference type="Gene3D" id="2.30.280.10">
    <property type="entry name" value="SRA-YDG"/>
    <property type="match status" value="1"/>
</dbReference>
<evidence type="ECO:0000313" key="2">
    <source>
        <dbReference type="EMBL" id="KAH7252215.1"/>
    </source>
</evidence>
<sequence>MSTSLDSEGSWSVLEDKGDFSSPSEDNGKGKATPSSPDPSISDKGRNSLPPRTGYDADKLLNLCDTIRTGLHEGRPEPRWEEAMGFLAAVMRDEANGSRAIEFETIRNTHLDKLISDIMDPKYRHPRVPIRFSKDVQLAERLERKWIERFRGPYFNIEQNRYDDLPKTGRLKDVVLNLDSQNPEERWQAKDGETVSEMEGNLEIEPGQWWLNLACAHRDGIVGSARERPTRGKYGVAALPLLTGEEYIDDNDGYIRYARQGRITDIHVSLVSQPGATFRILRGYRLQSPFAPKAGIRYDGLYKVHRYSQWYKGDKDMHHMKLTLERVGEQQPIEDILHIPRPSEMDDWELYQKHEGEAIRQTKGYNAFIS</sequence>
<dbReference type="InterPro" id="IPR036987">
    <property type="entry name" value="SRA-YDG_sf"/>
</dbReference>
<dbReference type="EMBL" id="JAGPXF010000003">
    <property type="protein sequence ID" value="KAH7252215.1"/>
    <property type="molecule type" value="Genomic_DNA"/>
</dbReference>
<evidence type="ECO:0000313" key="3">
    <source>
        <dbReference type="Proteomes" id="UP000813427"/>
    </source>
</evidence>
<accession>A0A8K0S334</accession>